<name>A0A9D4LZP5_DREPO</name>
<keyword evidence="2" id="KW-0472">Membrane</keyword>
<evidence type="ECO:0000256" key="2">
    <source>
        <dbReference type="SAM" id="Phobius"/>
    </source>
</evidence>
<feature type="region of interest" description="Disordered" evidence="1">
    <location>
        <begin position="96"/>
        <end position="117"/>
    </location>
</feature>
<gene>
    <name evidence="3" type="ORF">DPMN_030070</name>
</gene>
<evidence type="ECO:0000256" key="1">
    <source>
        <dbReference type="SAM" id="MobiDB-lite"/>
    </source>
</evidence>
<proteinExistence type="predicted"/>
<keyword evidence="2" id="KW-1133">Transmembrane helix</keyword>
<dbReference type="EMBL" id="JAIWYP010000002">
    <property type="protein sequence ID" value="KAH3866946.1"/>
    <property type="molecule type" value="Genomic_DNA"/>
</dbReference>
<feature type="region of interest" description="Disordered" evidence="1">
    <location>
        <begin position="193"/>
        <end position="231"/>
    </location>
</feature>
<protein>
    <submittedName>
        <fullName evidence="3">Uncharacterized protein</fullName>
    </submittedName>
</protein>
<dbReference type="Proteomes" id="UP000828390">
    <property type="component" value="Unassembled WGS sequence"/>
</dbReference>
<organism evidence="3 4">
    <name type="scientific">Dreissena polymorpha</name>
    <name type="common">Zebra mussel</name>
    <name type="synonym">Mytilus polymorpha</name>
    <dbReference type="NCBI Taxonomy" id="45954"/>
    <lineage>
        <taxon>Eukaryota</taxon>
        <taxon>Metazoa</taxon>
        <taxon>Spiralia</taxon>
        <taxon>Lophotrochozoa</taxon>
        <taxon>Mollusca</taxon>
        <taxon>Bivalvia</taxon>
        <taxon>Autobranchia</taxon>
        <taxon>Heteroconchia</taxon>
        <taxon>Euheterodonta</taxon>
        <taxon>Imparidentia</taxon>
        <taxon>Neoheterodontei</taxon>
        <taxon>Myida</taxon>
        <taxon>Dreissenoidea</taxon>
        <taxon>Dreissenidae</taxon>
        <taxon>Dreissena</taxon>
    </lineage>
</organism>
<dbReference type="AlphaFoldDB" id="A0A9D4LZP5"/>
<accession>A0A9D4LZP5</accession>
<reference evidence="3" key="1">
    <citation type="journal article" date="2019" name="bioRxiv">
        <title>The Genome of the Zebra Mussel, Dreissena polymorpha: A Resource for Invasive Species Research.</title>
        <authorList>
            <person name="McCartney M.A."/>
            <person name="Auch B."/>
            <person name="Kono T."/>
            <person name="Mallez S."/>
            <person name="Zhang Y."/>
            <person name="Obille A."/>
            <person name="Becker A."/>
            <person name="Abrahante J.E."/>
            <person name="Garbe J."/>
            <person name="Badalamenti J.P."/>
            <person name="Herman A."/>
            <person name="Mangelson H."/>
            <person name="Liachko I."/>
            <person name="Sullivan S."/>
            <person name="Sone E.D."/>
            <person name="Koren S."/>
            <person name="Silverstein K.A.T."/>
            <person name="Beckman K.B."/>
            <person name="Gohl D.M."/>
        </authorList>
    </citation>
    <scope>NUCLEOTIDE SEQUENCE</scope>
    <source>
        <strain evidence="3">Duluth1</strain>
        <tissue evidence="3">Whole animal</tissue>
    </source>
</reference>
<keyword evidence="4" id="KW-1185">Reference proteome</keyword>
<comment type="caution">
    <text evidence="3">The sequence shown here is derived from an EMBL/GenBank/DDBJ whole genome shotgun (WGS) entry which is preliminary data.</text>
</comment>
<feature type="compositionally biased region" description="Polar residues" evidence="1">
    <location>
        <begin position="108"/>
        <end position="117"/>
    </location>
</feature>
<evidence type="ECO:0000313" key="3">
    <source>
        <dbReference type="EMBL" id="KAH3866946.1"/>
    </source>
</evidence>
<reference evidence="3" key="2">
    <citation type="submission" date="2020-11" db="EMBL/GenBank/DDBJ databases">
        <authorList>
            <person name="McCartney M.A."/>
            <person name="Auch B."/>
            <person name="Kono T."/>
            <person name="Mallez S."/>
            <person name="Becker A."/>
            <person name="Gohl D.M."/>
            <person name="Silverstein K.A.T."/>
            <person name="Koren S."/>
            <person name="Bechman K.B."/>
            <person name="Herman A."/>
            <person name="Abrahante J.E."/>
            <person name="Garbe J."/>
        </authorList>
    </citation>
    <scope>NUCLEOTIDE SEQUENCE</scope>
    <source>
        <strain evidence="3">Duluth1</strain>
        <tissue evidence="3">Whole animal</tissue>
    </source>
</reference>
<feature type="transmembrane region" description="Helical" evidence="2">
    <location>
        <begin position="24"/>
        <end position="47"/>
    </location>
</feature>
<feature type="compositionally biased region" description="Polar residues" evidence="1">
    <location>
        <begin position="219"/>
        <end position="231"/>
    </location>
</feature>
<evidence type="ECO:0000313" key="4">
    <source>
        <dbReference type="Proteomes" id="UP000828390"/>
    </source>
</evidence>
<keyword evidence="2" id="KW-0812">Transmembrane</keyword>
<sequence length="231" mass="25441">MVILAIVGVTRSFGVPKYTISVGTFNWSLLTTGIGSLLVLVGGYLAYKEVCIWNEPAKTVNDTVNLRNIEPGPSTHANPAFTGIVADRVDAYKLYSGSHDNNRKPRETTGSSSSYSGQRLTDYDVVLVCAYGYSNHSIDNHGRASTGHLNQRFNNYDAGRGGLYDDNGRHSLAHPNQRSAGYDAGWVSSYGNSGRRQGGTGYTEQRHFHNQPDPDNYLYSRSSKQRYTPSF</sequence>